<dbReference type="Proteomes" id="UP000077275">
    <property type="component" value="Unassembled WGS sequence"/>
</dbReference>
<comment type="caution">
    <text evidence="1">The sequence shown here is derived from an EMBL/GenBank/DDBJ whole genome shotgun (WGS) entry which is preliminary data.</text>
</comment>
<dbReference type="InterPro" id="IPR036390">
    <property type="entry name" value="WH_DNA-bd_sf"/>
</dbReference>
<evidence type="ECO:0008006" key="3">
    <source>
        <dbReference type="Google" id="ProtNLM"/>
    </source>
</evidence>
<dbReference type="PATRIC" id="fig|47311.3.peg.806"/>
<sequence>MKEKLEKELIDGISLVEMSSYREKVLLDLKEKIKTPSRIAKSTDIRTNHVSNALKELKEHKLVDCLNPEKRQGRIYKITKLGEEVLKYI</sequence>
<proteinExistence type="predicted"/>
<organism evidence="1 2">
    <name type="scientific">Methanobrevibacter cuticularis</name>
    <dbReference type="NCBI Taxonomy" id="47311"/>
    <lineage>
        <taxon>Archaea</taxon>
        <taxon>Methanobacteriati</taxon>
        <taxon>Methanobacteriota</taxon>
        <taxon>Methanomada group</taxon>
        <taxon>Methanobacteria</taxon>
        <taxon>Methanobacteriales</taxon>
        <taxon>Methanobacteriaceae</taxon>
        <taxon>Methanobrevibacter</taxon>
    </lineage>
</organism>
<reference evidence="1 2" key="1">
    <citation type="submission" date="2016-04" db="EMBL/GenBank/DDBJ databases">
        <title>Genome sequence of Methanobrevibacter cuticularis DSM 11139.</title>
        <authorList>
            <person name="Poehlein A."/>
            <person name="Seedorf H."/>
            <person name="Daniel R."/>
        </authorList>
    </citation>
    <scope>NUCLEOTIDE SEQUENCE [LARGE SCALE GENOMIC DNA]</scope>
    <source>
        <strain evidence="1 2">DSM 11139</strain>
    </source>
</reference>
<dbReference type="OrthoDB" id="74749at2157"/>
<dbReference type="InterPro" id="IPR036388">
    <property type="entry name" value="WH-like_DNA-bd_sf"/>
</dbReference>
<protein>
    <recommendedName>
        <fullName evidence="3">ArnR1-like winged helix-turn-helix domain-containing protein</fullName>
    </recommendedName>
</protein>
<dbReference type="SUPFAM" id="SSF46785">
    <property type="entry name" value="Winged helix' DNA-binding domain"/>
    <property type="match status" value="1"/>
</dbReference>
<evidence type="ECO:0000313" key="1">
    <source>
        <dbReference type="EMBL" id="KZX16571.1"/>
    </source>
</evidence>
<dbReference type="Gene3D" id="1.10.10.10">
    <property type="entry name" value="Winged helix-like DNA-binding domain superfamily/Winged helix DNA-binding domain"/>
    <property type="match status" value="1"/>
</dbReference>
<name>A0A166EES4_9EURY</name>
<keyword evidence="2" id="KW-1185">Reference proteome</keyword>
<dbReference type="AlphaFoldDB" id="A0A166EES4"/>
<dbReference type="EMBL" id="LWMW01000089">
    <property type="protein sequence ID" value="KZX16571.1"/>
    <property type="molecule type" value="Genomic_DNA"/>
</dbReference>
<gene>
    <name evidence="1" type="ORF">MBCUT_07250</name>
</gene>
<evidence type="ECO:0000313" key="2">
    <source>
        <dbReference type="Proteomes" id="UP000077275"/>
    </source>
</evidence>
<accession>A0A166EES4</accession>